<dbReference type="RefSeq" id="WP_204979986.1">
    <property type="nucleotide sequence ID" value="NZ_JBHTII010000001.1"/>
</dbReference>
<keyword evidence="1 2" id="KW-0732">Signal</keyword>
<sequence>MRARILSILVSAVLIIGGSVVAATPATAAAGDAATVFNQTNAERARAGLKPLISDLALDRAADEWARVLAKSCSFTHSSSNWRATRVAKAGWSATGENIAAGYDGYNVVSAWMASPGHRANILDSRYTGVGIGYAKGTCYSSYWVQIFGWTKTAANPGAGDVGGDVRADVVAHRSDGSVMVYRGNGSGGWSGSAAAGSGWAATDRLVTMGDFTGDSVNDIGRIRADGSLQLLRGQGNGTYGAPVTIGQGWSGYRLAFGGVDFDGDRLSDVLAVTTTGVLMLHRGNGSGGWKAAGVKVGSGWGAMTAVFYAGDFNGDTRGDVLARRGDGTLWMYPTTGSSSWGRAQQVGKGWNSLTSVFSPGDFDGTGTSDVLARRSDGVLLLYRGNGKGGWGTVSTVGRGWNAFTGIG</sequence>
<dbReference type="Pfam" id="PF13517">
    <property type="entry name" value="FG-GAP_3"/>
    <property type="match status" value="1"/>
</dbReference>
<dbReference type="Pfam" id="PF00188">
    <property type="entry name" value="CAP"/>
    <property type="match status" value="1"/>
</dbReference>
<evidence type="ECO:0000313" key="4">
    <source>
        <dbReference type="EMBL" id="MFD0789080.1"/>
    </source>
</evidence>
<dbReference type="SUPFAM" id="SSF55797">
    <property type="entry name" value="PR-1-like"/>
    <property type="match status" value="1"/>
</dbReference>
<feature type="signal peptide" evidence="2">
    <location>
        <begin position="1"/>
        <end position="22"/>
    </location>
</feature>
<feature type="domain" description="SCP" evidence="3">
    <location>
        <begin position="38"/>
        <end position="148"/>
    </location>
</feature>
<proteinExistence type="predicted"/>
<dbReference type="SUPFAM" id="SSF69318">
    <property type="entry name" value="Integrin alpha N-terminal domain"/>
    <property type="match status" value="1"/>
</dbReference>
<dbReference type="PANTHER" id="PTHR31157:SF1">
    <property type="entry name" value="SCP DOMAIN-CONTAINING PROTEIN"/>
    <property type="match status" value="1"/>
</dbReference>
<dbReference type="InterPro" id="IPR014044">
    <property type="entry name" value="CAP_dom"/>
</dbReference>
<gene>
    <name evidence="4" type="ORF">ACFQ0P_01615</name>
</gene>
<dbReference type="InterPro" id="IPR013517">
    <property type="entry name" value="FG-GAP"/>
</dbReference>
<dbReference type="InterPro" id="IPR035940">
    <property type="entry name" value="CAP_sf"/>
</dbReference>
<protein>
    <submittedName>
        <fullName evidence="4">FG-GAP-like repeat-containing protein</fullName>
    </submittedName>
</protein>
<comment type="caution">
    <text evidence="4">The sequence shown here is derived from an EMBL/GenBank/DDBJ whole genome shotgun (WGS) entry which is preliminary data.</text>
</comment>
<name>A0ABW3AE68_9MICO</name>
<dbReference type="Gene3D" id="3.40.33.10">
    <property type="entry name" value="CAP"/>
    <property type="match status" value="1"/>
</dbReference>
<evidence type="ECO:0000256" key="2">
    <source>
        <dbReference type="SAM" id="SignalP"/>
    </source>
</evidence>
<reference evidence="5" key="1">
    <citation type="journal article" date="2019" name="Int. J. Syst. Evol. Microbiol.">
        <title>The Global Catalogue of Microorganisms (GCM) 10K type strain sequencing project: providing services to taxonomists for standard genome sequencing and annotation.</title>
        <authorList>
            <consortium name="The Broad Institute Genomics Platform"/>
            <consortium name="The Broad Institute Genome Sequencing Center for Infectious Disease"/>
            <person name="Wu L."/>
            <person name="Ma J."/>
        </authorList>
    </citation>
    <scope>NUCLEOTIDE SEQUENCE [LARGE SCALE GENOMIC DNA]</scope>
    <source>
        <strain evidence="5">CCUG 54523</strain>
    </source>
</reference>
<dbReference type="CDD" id="cd05379">
    <property type="entry name" value="CAP_bacterial"/>
    <property type="match status" value="1"/>
</dbReference>
<evidence type="ECO:0000313" key="5">
    <source>
        <dbReference type="Proteomes" id="UP001597055"/>
    </source>
</evidence>
<dbReference type="InterPro" id="IPR028994">
    <property type="entry name" value="Integrin_alpha_N"/>
</dbReference>
<evidence type="ECO:0000256" key="1">
    <source>
        <dbReference type="ARBA" id="ARBA00022729"/>
    </source>
</evidence>
<accession>A0ABW3AE68</accession>
<dbReference type="EMBL" id="JBHTII010000001">
    <property type="protein sequence ID" value="MFD0789080.1"/>
    <property type="molecule type" value="Genomic_DNA"/>
</dbReference>
<dbReference type="PANTHER" id="PTHR31157">
    <property type="entry name" value="SCP DOMAIN-CONTAINING PROTEIN"/>
    <property type="match status" value="1"/>
</dbReference>
<evidence type="ECO:0000259" key="3">
    <source>
        <dbReference type="Pfam" id="PF00188"/>
    </source>
</evidence>
<organism evidence="4 5">
    <name type="scientific">Microbacterium insulae</name>
    <dbReference type="NCBI Taxonomy" id="483014"/>
    <lineage>
        <taxon>Bacteria</taxon>
        <taxon>Bacillati</taxon>
        <taxon>Actinomycetota</taxon>
        <taxon>Actinomycetes</taxon>
        <taxon>Micrococcales</taxon>
        <taxon>Microbacteriaceae</taxon>
        <taxon>Microbacterium</taxon>
    </lineage>
</organism>
<feature type="chain" id="PRO_5045221583" evidence="2">
    <location>
        <begin position="23"/>
        <end position="408"/>
    </location>
</feature>
<dbReference type="Proteomes" id="UP001597055">
    <property type="component" value="Unassembled WGS sequence"/>
</dbReference>
<keyword evidence="5" id="KW-1185">Reference proteome</keyword>